<name>A0A7Z0VNM5_9GAMM</name>
<dbReference type="SFLD" id="SFLDS00003">
    <property type="entry name" value="Haloacid_Dehalogenase"/>
    <property type="match status" value="1"/>
</dbReference>
<proteinExistence type="predicted"/>
<dbReference type="InterPro" id="IPR023214">
    <property type="entry name" value="HAD_sf"/>
</dbReference>
<dbReference type="SUPFAM" id="SSF56784">
    <property type="entry name" value="HAD-like"/>
    <property type="match status" value="1"/>
</dbReference>
<dbReference type="Pfam" id="PF00702">
    <property type="entry name" value="Hydrolase"/>
    <property type="match status" value="1"/>
</dbReference>
<dbReference type="InterPro" id="IPR051540">
    <property type="entry name" value="S-2-haloacid_dehalogenase"/>
</dbReference>
<reference evidence="2 3" key="1">
    <citation type="submission" date="2016-06" db="EMBL/GenBank/DDBJ databases">
        <title>Genome sequence of endosymbiont of Candidatus Endolucinida thiodiazotropha.</title>
        <authorList>
            <person name="Poehlein A."/>
            <person name="Koenig S."/>
            <person name="Heiden S.E."/>
            <person name="Thuermer A."/>
            <person name="Voget S."/>
            <person name="Daniel R."/>
            <person name="Markert S."/>
            <person name="Gros O."/>
            <person name="Schweder T."/>
        </authorList>
    </citation>
    <scope>NUCLEOTIDE SEQUENCE [LARGE SCALE GENOMIC DNA]</scope>
    <source>
        <strain evidence="2 3">COS</strain>
    </source>
</reference>
<evidence type="ECO:0000256" key="1">
    <source>
        <dbReference type="ARBA" id="ARBA00022801"/>
    </source>
</evidence>
<dbReference type="PANTHER" id="PTHR43316">
    <property type="entry name" value="HYDROLASE, HALOACID DELAHOGENASE-RELATED"/>
    <property type="match status" value="1"/>
</dbReference>
<keyword evidence="3" id="KW-1185">Reference proteome</keyword>
<dbReference type="EMBL" id="MARB01000003">
    <property type="protein sequence ID" value="ODJ88934.1"/>
    <property type="molecule type" value="Genomic_DNA"/>
</dbReference>
<dbReference type="PRINTS" id="PR00413">
    <property type="entry name" value="HADHALOGNASE"/>
</dbReference>
<evidence type="ECO:0000313" key="2">
    <source>
        <dbReference type="EMBL" id="ODJ88934.1"/>
    </source>
</evidence>
<dbReference type="SFLD" id="SFLDG01129">
    <property type="entry name" value="C1.5:_HAD__Beta-PGM__Phosphata"/>
    <property type="match status" value="1"/>
</dbReference>
<sequence>MLQISIKQKIMKSPYKAILFDLFGTLISVSKAAGDGGRYTADILDLDRKAWNQACFSEHHDILSETDPVETVRRMAHSLDPTIPLSTIRKAAEVRQIRFDTALTDIEPGIIKALERLNDRGLSLGLISNASTGEVRAWSDSPLAPLFKTAHFSCKHGVKKPEPEIYRMALAEMEINSNQALFVGDGSSNEHLGAKKCGIDSLLVTYFLDTKNKDDLKRRGLGSKGTISHIRELQSRL</sequence>
<dbReference type="GO" id="GO:0016787">
    <property type="term" value="F:hydrolase activity"/>
    <property type="evidence" value="ECO:0007669"/>
    <property type="project" value="UniProtKB-KW"/>
</dbReference>
<dbReference type="Proteomes" id="UP000094769">
    <property type="component" value="Unassembled WGS sequence"/>
</dbReference>
<organism evidence="2 3">
    <name type="scientific">Candidatus Thiodiazotropha endolucinida</name>
    <dbReference type="NCBI Taxonomy" id="1655433"/>
    <lineage>
        <taxon>Bacteria</taxon>
        <taxon>Pseudomonadati</taxon>
        <taxon>Pseudomonadota</taxon>
        <taxon>Gammaproteobacteria</taxon>
        <taxon>Chromatiales</taxon>
        <taxon>Sedimenticolaceae</taxon>
        <taxon>Candidatus Thiodiazotropha</taxon>
    </lineage>
</organism>
<dbReference type="InterPro" id="IPR036412">
    <property type="entry name" value="HAD-like_sf"/>
</dbReference>
<evidence type="ECO:0000313" key="3">
    <source>
        <dbReference type="Proteomes" id="UP000094769"/>
    </source>
</evidence>
<dbReference type="Gene3D" id="3.40.50.1000">
    <property type="entry name" value="HAD superfamily/HAD-like"/>
    <property type="match status" value="1"/>
</dbReference>
<gene>
    <name evidence="2" type="ORF">CODIS_05450</name>
</gene>
<dbReference type="AlphaFoldDB" id="A0A7Z0VNM5"/>
<comment type="caution">
    <text evidence="2">The sequence shown here is derived from an EMBL/GenBank/DDBJ whole genome shotgun (WGS) entry which is preliminary data.</text>
</comment>
<protein>
    <submittedName>
        <fullName evidence="2">Haloacid dehalogenase-like hydrolase</fullName>
    </submittedName>
</protein>
<accession>A0A7Z0VNM5</accession>
<dbReference type="InterPro" id="IPR006439">
    <property type="entry name" value="HAD-SF_hydro_IA"/>
</dbReference>
<dbReference type="NCBIfam" id="TIGR01549">
    <property type="entry name" value="HAD-SF-IA-v1"/>
    <property type="match status" value="1"/>
</dbReference>
<keyword evidence="1 2" id="KW-0378">Hydrolase</keyword>
<dbReference type="PANTHER" id="PTHR43316:SF3">
    <property type="entry name" value="HALOACID DEHALOGENASE, TYPE II (AFU_ORTHOLOGUE AFUA_2G07750)-RELATED"/>
    <property type="match status" value="1"/>
</dbReference>